<evidence type="ECO:0000313" key="2">
    <source>
        <dbReference type="EMBL" id="CAD2077368.1"/>
    </source>
</evidence>
<protein>
    <submittedName>
        <fullName evidence="2">Uncharacterized protein</fullName>
    </submittedName>
</protein>
<dbReference type="RefSeq" id="WP_185125664.1">
    <property type="nucleotide sequence ID" value="NZ_CAJEWD010000008.1"/>
</dbReference>
<reference evidence="2 3" key="1">
    <citation type="submission" date="2020-07" db="EMBL/GenBank/DDBJ databases">
        <authorList>
            <person name="Criscuolo A."/>
        </authorList>
    </citation>
    <scope>NUCLEOTIDE SEQUENCE [LARGE SCALE GENOMIC DNA]</scope>
    <source>
        <strain evidence="2">CIP111649</strain>
    </source>
</reference>
<keyword evidence="1" id="KW-1133">Transmembrane helix</keyword>
<evidence type="ECO:0000256" key="1">
    <source>
        <dbReference type="SAM" id="Phobius"/>
    </source>
</evidence>
<feature type="transmembrane region" description="Helical" evidence="1">
    <location>
        <begin position="27"/>
        <end position="49"/>
    </location>
</feature>
<sequence length="56" mass="6139">MVKVFSIVLIILSIASLINVFMTFSDSLLMAIVYLVAAIILFIAGRNLYKATSNSK</sequence>
<keyword evidence="3" id="KW-1185">Reference proteome</keyword>
<dbReference type="EMBL" id="CAJEWD010000008">
    <property type="protein sequence ID" value="CAD2077368.1"/>
    <property type="molecule type" value="Genomic_DNA"/>
</dbReference>
<organism evidence="2 3">
    <name type="scientific">Jeotgalicoccus meleagridis</name>
    <dbReference type="NCBI Taxonomy" id="2759181"/>
    <lineage>
        <taxon>Bacteria</taxon>
        <taxon>Bacillati</taxon>
        <taxon>Bacillota</taxon>
        <taxon>Bacilli</taxon>
        <taxon>Bacillales</taxon>
        <taxon>Staphylococcaceae</taxon>
        <taxon>Jeotgalicoccus</taxon>
    </lineage>
</organism>
<name>A0A6V7RHS7_9STAP</name>
<keyword evidence="1" id="KW-0472">Membrane</keyword>
<gene>
    <name evidence="2" type="ORF">JEODO184_01136</name>
</gene>
<dbReference type="AlphaFoldDB" id="A0A6V7RHS7"/>
<dbReference type="Proteomes" id="UP000589351">
    <property type="component" value="Unassembled WGS sequence"/>
</dbReference>
<accession>A0A6V7RHS7</accession>
<proteinExistence type="predicted"/>
<evidence type="ECO:0000313" key="3">
    <source>
        <dbReference type="Proteomes" id="UP000589351"/>
    </source>
</evidence>
<keyword evidence="1" id="KW-0812">Transmembrane</keyword>
<comment type="caution">
    <text evidence="2">The sequence shown here is derived from an EMBL/GenBank/DDBJ whole genome shotgun (WGS) entry which is preliminary data.</text>
</comment>